<dbReference type="InterPro" id="IPR052920">
    <property type="entry name" value="DNA-binding_regulatory"/>
</dbReference>
<dbReference type="InterPro" id="IPR022742">
    <property type="entry name" value="Hydrolase_4"/>
</dbReference>
<proteinExistence type="predicted"/>
<keyword evidence="5" id="KW-1185">Reference proteome</keyword>
<dbReference type="Proteomes" id="UP000245590">
    <property type="component" value="Unassembled WGS sequence"/>
</dbReference>
<evidence type="ECO:0000256" key="2">
    <source>
        <dbReference type="SAM" id="Phobius"/>
    </source>
</evidence>
<feature type="domain" description="Serine aminopeptidase S33" evidence="3">
    <location>
        <begin position="249"/>
        <end position="333"/>
    </location>
</feature>
<evidence type="ECO:0000313" key="4">
    <source>
        <dbReference type="EMBL" id="PWH05936.1"/>
    </source>
</evidence>
<keyword evidence="4" id="KW-0378">Hydrolase</keyword>
<keyword evidence="2" id="KW-1133">Transmembrane helix</keyword>
<dbReference type="PANTHER" id="PTHR43358">
    <property type="entry name" value="ALPHA/BETA-HYDROLASE"/>
    <property type="match status" value="1"/>
</dbReference>
<name>A0A2U2RJA4_9MICO</name>
<evidence type="ECO:0000313" key="5">
    <source>
        <dbReference type="Proteomes" id="UP000245590"/>
    </source>
</evidence>
<feature type="transmembrane region" description="Helical" evidence="2">
    <location>
        <begin position="36"/>
        <end position="62"/>
    </location>
</feature>
<protein>
    <submittedName>
        <fullName evidence="4">Alpha/beta hydrolase</fullName>
    </submittedName>
</protein>
<dbReference type="OrthoDB" id="8111537at2"/>
<comment type="caution">
    <text evidence="4">The sequence shown here is derived from an EMBL/GenBank/DDBJ whole genome shotgun (WGS) entry which is preliminary data.</text>
</comment>
<dbReference type="SUPFAM" id="SSF53474">
    <property type="entry name" value="alpha/beta-Hydrolases"/>
    <property type="match status" value="1"/>
</dbReference>
<dbReference type="PANTHER" id="PTHR43358:SF4">
    <property type="entry name" value="ALPHA_BETA HYDROLASE FOLD-1 DOMAIN-CONTAINING PROTEIN"/>
    <property type="match status" value="1"/>
</dbReference>
<sequence>MRLITSRTASTRPERRDPEGAGAARQAPRGRWSNTLVVGAVGAVGAFTLSAAALTAAARVMARIPLTPQMSRHARPDQAVRAVHADRVHLDATAEARREGYLALRQSGGAAHVRLGTVLGRPTPTTVARSLLAQDTDTPLEVGPAGSDGFFWAGTPETAHGLPTTEVEISSPVGPMPAWLVPGDGDPAADGETWVVLTHGHGATRGEALRVLPLLHSLGLTTLTLTYRNDTGAAVSADSMHHLGLDEWEDTEAGIEYALAHGARRIVLMGWSMGGGITLRTSLHTAHPEAISGLVLDSPAVDWQDILTYHAKALRAPAPLRRLALWMMTSVLGARVVRLHEPLALSEMHAEHFAARLDHPTLLIHALEDTTVPTGPSAHLASLRPDLVRFVPFAGASHTREWNRDPERYERLLAEHLVGLLGLEVDVEALQLPTRSPAAAPLEGSIGTRV</sequence>
<evidence type="ECO:0000259" key="3">
    <source>
        <dbReference type="Pfam" id="PF12146"/>
    </source>
</evidence>
<keyword evidence="2" id="KW-0472">Membrane</keyword>
<dbReference type="InterPro" id="IPR029058">
    <property type="entry name" value="AB_hydrolase_fold"/>
</dbReference>
<dbReference type="AlphaFoldDB" id="A0A2U2RJA4"/>
<gene>
    <name evidence="4" type="ORF">DEO23_11990</name>
</gene>
<accession>A0A2U2RJA4</accession>
<keyword evidence="2" id="KW-0812">Transmembrane</keyword>
<feature type="compositionally biased region" description="Polar residues" evidence="1">
    <location>
        <begin position="1"/>
        <end position="11"/>
    </location>
</feature>
<organism evidence="4 5">
    <name type="scientific">Brachybacterium endophyticum</name>
    <dbReference type="NCBI Taxonomy" id="2182385"/>
    <lineage>
        <taxon>Bacteria</taxon>
        <taxon>Bacillati</taxon>
        <taxon>Actinomycetota</taxon>
        <taxon>Actinomycetes</taxon>
        <taxon>Micrococcales</taxon>
        <taxon>Dermabacteraceae</taxon>
        <taxon>Brachybacterium</taxon>
    </lineage>
</organism>
<dbReference type="GO" id="GO:0016787">
    <property type="term" value="F:hydrolase activity"/>
    <property type="evidence" value="ECO:0007669"/>
    <property type="project" value="UniProtKB-KW"/>
</dbReference>
<dbReference type="Gene3D" id="3.40.50.1820">
    <property type="entry name" value="alpha/beta hydrolase"/>
    <property type="match status" value="1"/>
</dbReference>
<dbReference type="EMBL" id="QFKX01000004">
    <property type="protein sequence ID" value="PWH05936.1"/>
    <property type="molecule type" value="Genomic_DNA"/>
</dbReference>
<reference evidence="4 5" key="1">
    <citation type="submission" date="2018-05" db="EMBL/GenBank/DDBJ databases">
        <title>Brachybacterium sp. M1HQ-2T, whole genome shotgun sequence.</title>
        <authorList>
            <person name="Tuo L."/>
        </authorList>
    </citation>
    <scope>NUCLEOTIDE SEQUENCE [LARGE SCALE GENOMIC DNA]</scope>
    <source>
        <strain evidence="4 5">M1HQ-2</strain>
    </source>
</reference>
<evidence type="ECO:0000256" key="1">
    <source>
        <dbReference type="SAM" id="MobiDB-lite"/>
    </source>
</evidence>
<feature type="region of interest" description="Disordered" evidence="1">
    <location>
        <begin position="1"/>
        <end position="28"/>
    </location>
</feature>
<dbReference type="Pfam" id="PF12146">
    <property type="entry name" value="Hydrolase_4"/>
    <property type="match status" value="1"/>
</dbReference>